<dbReference type="InterPro" id="IPR013830">
    <property type="entry name" value="SGNH_hydro"/>
</dbReference>
<comment type="caution">
    <text evidence="3">The sequence shown here is derived from an EMBL/GenBank/DDBJ whole genome shotgun (WGS) entry which is preliminary data.</text>
</comment>
<dbReference type="Gene3D" id="3.40.50.1110">
    <property type="entry name" value="SGNH hydrolase"/>
    <property type="match status" value="1"/>
</dbReference>
<dbReference type="Proteomes" id="UP001500063">
    <property type="component" value="Unassembled WGS sequence"/>
</dbReference>
<dbReference type="InterPro" id="IPR036514">
    <property type="entry name" value="SGNH_hydro_sf"/>
</dbReference>
<dbReference type="RefSeq" id="WP_344118499.1">
    <property type="nucleotide sequence ID" value="NZ_BAAABW010000017.1"/>
</dbReference>
<name>A0ABP3GT33_9ACTN</name>
<keyword evidence="1" id="KW-0732">Signal</keyword>
<dbReference type="Pfam" id="PF13472">
    <property type="entry name" value="Lipase_GDSL_2"/>
    <property type="match status" value="1"/>
</dbReference>
<dbReference type="CDD" id="cd01823">
    <property type="entry name" value="SEST_like"/>
    <property type="match status" value="1"/>
</dbReference>
<dbReference type="EMBL" id="BAAABW010000017">
    <property type="protein sequence ID" value="GAA0353318.1"/>
    <property type="molecule type" value="Genomic_DNA"/>
</dbReference>
<feature type="domain" description="SGNH hydrolase-type esterase" evidence="2">
    <location>
        <begin position="39"/>
        <end position="256"/>
    </location>
</feature>
<evidence type="ECO:0000313" key="4">
    <source>
        <dbReference type="Proteomes" id="UP001500063"/>
    </source>
</evidence>
<keyword evidence="4" id="KW-1185">Reference proteome</keyword>
<sequence length="269" mass="28326">MTHKPRRRRLALLLSALLLAGGGAVTARADAPPVDGYVALGDSYSSGLGAGHYDDGSGECKRSSSSYPALWAAAHRGRKFAFTACSGATTKDVVASQLRPLDRRTALISITAGANDAGFGEVMETCALGGENACQTRVAEARTYIQRTLPHDLDAMYGAIRGKAPAARVVVLGYPRLFARHGSCLLGMSETRRAAIDEAADVLDAVMAKRAAGHGFAFADVRGRFTGHEICSEAPWIRSATFPVGESYHPTAVGHAQGYLPAFTGTARM</sequence>
<dbReference type="PANTHER" id="PTHR37981">
    <property type="entry name" value="LIPASE 2"/>
    <property type="match status" value="1"/>
</dbReference>
<organism evidence="3 4">
    <name type="scientific">Streptomyces blastmyceticus</name>
    <dbReference type="NCBI Taxonomy" id="68180"/>
    <lineage>
        <taxon>Bacteria</taxon>
        <taxon>Bacillati</taxon>
        <taxon>Actinomycetota</taxon>
        <taxon>Actinomycetes</taxon>
        <taxon>Kitasatosporales</taxon>
        <taxon>Streptomycetaceae</taxon>
        <taxon>Streptomyces</taxon>
    </lineage>
</organism>
<evidence type="ECO:0000313" key="3">
    <source>
        <dbReference type="EMBL" id="GAA0353318.1"/>
    </source>
</evidence>
<evidence type="ECO:0000256" key="1">
    <source>
        <dbReference type="SAM" id="SignalP"/>
    </source>
</evidence>
<dbReference type="PANTHER" id="PTHR37981:SF1">
    <property type="entry name" value="SGNH HYDROLASE-TYPE ESTERASE DOMAIN-CONTAINING PROTEIN"/>
    <property type="match status" value="1"/>
</dbReference>
<accession>A0ABP3GT33</accession>
<proteinExistence type="predicted"/>
<protein>
    <submittedName>
        <fullName evidence="3">SGNH family lipase</fullName>
    </submittedName>
</protein>
<feature type="chain" id="PRO_5046455431" evidence="1">
    <location>
        <begin position="30"/>
        <end position="269"/>
    </location>
</feature>
<evidence type="ECO:0000259" key="2">
    <source>
        <dbReference type="Pfam" id="PF13472"/>
    </source>
</evidence>
<gene>
    <name evidence="3" type="ORF">GCM10010319_33110</name>
</gene>
<dbReference type="InterPro" id="IPR037460">
    <property type="entry name" value="SEST-like"/>
</dbReference>
<feature type="signal peptide" evidence="1">
    <location>
        <begin position="1"/>
        <end position="29"/>
    </location>
</feature>
<reference evidence="4" key="1">
    <citation type="journal article" date="2019" name="Int. J. Syst. Evol. Microbiol.">
        <title>The Global Catalogue of Microorganisms (GCM) 10K type strain sequencing project: providing services to taxonomists for standard genome sequencing and annotation.</title>
        <authorList>
            <consortium name="The Broad Institute Genomics Platform"/>
            <consortium name="The Broad Institute Genome Sequencing Center for Infectious Disease"/>
            <person name="Wu L."/>
            <person name="Ma J."/>
        </authorList>
    </citation>
    <scope>NUCLEOTIDE SEQUENCE [LARGE SCALE GENOMIC DNA]</scope>
    <source>
        <strain evidence="4">JCM 4565</strain>
    </source>
</reference>
<dbReference type="SUPFAM" id="SSF52266">
    <property type="entry name" value="SGNH hydrolase"/>
    <property type="match status" value="1"/>
</dbReference>